<dbReference type="AlphaFoldDB" id="A0A2M4CCI5"/>
<evidence type="ECO:0000313" key="2">
    <source>
        <dbReference type="EMBL" id="MBW63056.1"/>
    </source>
</evidence>
<accession>A0A2M4CCI5</accession>
<protein>
    <submittedName>
        <fullName evidence="2">Putative secreted protein</fullName>
    </submittedName>
</protein>
<proteinExistence type="predicted"/>
<organism evidence="2">
    <name type="scientific">Anopheles marajoara</name>
    <dbReference type="NCBI Taxonomy" id="58244"/>
    <lineage>
        <taxon>Eukaryota</taxon>
        <taxon>Metazoa</taxon>
        <taxon>Ecdysozoa</taxon>
        <taxon>Arthropoda</taxon>
        <taxon>Hexapoda</taxon>
        <taxon>Insecta</taxon>
        <taxon>Pterygota</taxon>
        <taxon>Neoptera</taxon>
        <taxon>Endopterygota</taxon>
        <taxon>Diptera</taxon>
        <taxon>Nematocera</taxon>
        <taxon>Culicoidea</taxon>
        <taxon>Culicidae</taxon>
        <taxon>Anophelinae</taxon>
        <taxon>Anopheles</taxon>
    </lineage>
</organism>
<dbReference type="EMBL" id="GGFJ01013915">
    <property type="protein sequence ID" value="MBW63056.1"/>
    <property type="molecule type" value="Transcribed_RNA"/>
</dbReference>
<reference evidence="2" key="1">
    <citation type="submission" date="2018-01" db="EMBL/GenBank/DDBJ databases">
        <title>An insight into the sialome of Amazonian anophelines.</title>
        <authorList>
            <person name="Ribeiro J.M."/>
            <person name="Scarpassa V."/>
            <person name="Calvo E."/>
        </authorList>
    </citation>
    <scope>NUCLEOTIDE SEQUENCE</scope>
    <source>
        <tissue evidence="2">Salivary glands</tissue>
    </source>
</reference>
<keyword evidence="1" id="KW-0732">Signal</keyword>
<name>A0A2M4CCI5_9DIPT</name>
<feature type="signal peptide" evidence="1">
    <location>
        <begin position="1"/>
        <end position="16"/>
    </location>
</feature>
<feature type="chain" id="PRO_5014695185" evidence="1">
    <location>
        <begin position="17"/>
        <end position="76"/>
    </location>
</feature>
<sequence length="76" mass="8975">MMHCFNLTVLLRVSAAMLHYALHVHLCLYLEPQTGYLPLGHFCPTIYCANGVNWRMPRWIMVRFLPWANLLLCRNE</sequence>
<evidence type="ECO:0000256" key="1">
    <source>
        <dbReference type="SAM" id="SignalP"/>
    </source>
</evidence>